<evidence type="ECO:0000313" key="6">
    <source>
        <dbReference type="Proteomes" id="UP001186944"/>
    </source>
</evidence>
<comment type="similarity">
    <text evidence="1">Belongs to the GAREM family.</text>
</comment>
<evidence type="ECO:0000259" key="4">
    <source>
        <dbReference type="Pfam" id="PF12736"/>
    </source>
</evidence>
<dbReference type="EMBL" id="VSWD01000010">
    <property type="protein sequence ID" value="KAK3091118.1"/>
    <property type="molecule type" value="Genomic_DNA"/>
</dbReference>
<feature type="region of interest" description="Disordered" evidence="3">
    <location>
        <begin position="1"/>
        <end position="24"/>
    </location>
</feature>
<reference evidence="5" key="1">
    <citation type="submission" date="2019-08" db="EMBL/GenBank/DDBJ databases">
        <title>The improved chromosome-level genome for the pearl oyster Pinctada fucata martensii using PacBio sequencing and Hi-C.</title>
        <authorList>
            <person name="Zheng Z."/>
        </authorList>
    </citation>
    <scope>NUCLEOTIDE SEQUENCE</scope>
    <source>
        <strain evidence="5">ZZ-2019</strain>
        <tissue evidence="5">Adductor muscle</tissue>
    </source>
</reference>
<sequence length="823" mass="93359">MAVTLNGMMPSVPKPNPKSPPRPVKDFVWDEKPKYLKDLLTLHRLPFTAKVHKGDLSRFSPAWKASAGDSTEDILQVLEIRRRKLVVCKKMQWDRKTGTYSTIDKQQDIPVTYKGWFEVLPEEGHPVEYFDSIQAITNIKPRRFLLRTSIVGYQLSIDNGVSCWMPLELRPGLVLTTGIVYMDHKKTKSNVKGFLKRILKPGKQTKKDQELKYLQCFDIDGKEIMIPLIMTGVFSPVGEPSESNYDAVYEMQDLILAFNLPVKAQLIHEEEEDQTAQNNPSRVNTNRGSYRRGNESQRKSTPSEQFQSDPPQEQIYANSVVQDVELPTRKESKKQKGQGILEKLSVRSKARKERASLKQLQEEGVFSSRLSKSELNLEDYFKADDKNENKKNTIEPTNTESEETLCDPVANNVDENVPVYSFGVETSGKPMQNRDLPPIPKAKELSHEKDTLYEELPIAPKPPQSPYLYRSHSHDDDDDGYMCPAQLRRPDSRRSSSGSNLRSKPPIAPRDYTYSKSRKRGEIQSSSVDYGYNETSPIDIDTLFNFSSEAEGYEPSNVTSPYATGQLYQATAIAQTKREGMTPYEERRLSADDTALSRGNILAWNKIKSRSQKSLNVDANVTVRSHNVRKVRNAADVFNVGENLARNSGQSRVSVVSPIANPYGSVADSNQDQRLSFYEPENFDRRSLYAASEPGIRRYQRTLSSAGLSDIYGNGRNGDDSAFSGDYGYHGDSEYSYSEYSEFRDDGWRPPSDISNLSVQEVSKSLRYIGMKDRVVLRLANEQIDGQLLCSLDKQLLQEGFPELNALEIKKIMDFINGWRPKK</sequence>
<feature type="domain" description="CABIT" evidence="4">
    <location>
        <begin position="45"/>
        <end position="273"/>
    </location>
</feature>
<gene>
    <name evidence="5" type="ORF">FSP39_017241</name>
</gene>
<feature type="region of interest" description="Disordered" evidence="3">
    <location>
        <begin position="270"/>
        <end position="313"/>
    </location>
</feature>
<protein>
    <recommendedName>
        <fullName evidence="4">CABIT domain-containing protein</fullName>
    </recommendedName>
</protein>
<dbReference type="InterPro" id="IPR025946">
    <property type="entry name" value="CABIT_dom"/>
</dbReference>
<dbReference type="PANTHER" id="PTHR14454">
    <property type="entry name" value="GRB2-ASSOCIATED AND REGULATOR OF MAPK PROTEIN FAMILY MEMBER"/>
    <property type="match status" value="1"/>
</dbReference>
<dbReference type="SUPFAM" id="SSF47769">
    <property type="entry name" value="SAM/Pointed domain"/>
    <property type="match status" value="1"/>
</dbReference>
<dbReference type="InterPro" id="IPR013761">
    <property type="entry name" value="SAM/pointed_sf"/>
</dbReference>
<keyword evidence="2" id="KW-0597">Phosphoprotein</keyword>
<feature type="compositionally biased region" description="Pro residues" evidence="3">
    <location>
        <begin position="12"/>
        <end position="22"/>
    </location>
</feature>
<dbReference type="PANTHER" id="PTHR14454:SF11">
    <property type="entry name" value="SERRANO, ISOFORM F"/>
    <property type="match status" value="1"/>
</dbReference>
<feature type="compositionally biased region" description="Polar residues" evidence="3">
    <location>
        <begin position="275"/>
        <end position="288"/>
    </location>
</feature>
<dbReference type="Gene3D" id="1.10.150.50">
    <property type="entry name" value="Transcription Factor, Ets-1"/>
    <property type="match status" value="1"/>
</dbReference>
<evidence type="ECO:0000256" key="1">
    <source>
        <dbReference type="ARBA" id="ARBA00006392"/>
    </source>
</evidence>
<proteinExistence type="inferred from homology"/>
<organism evidence="5 6">
    <name type="scientific">Pinctada imbricata</name>
    <name type="common">Atlantic pearl-oyster</name>
    <name type="synonym">Pinctada martensii</name>
    <dbReference type="NCBI Taxonomy" id="66713"/>
    <lineage>
        <taxon>Eukaryota</taxon>
        <taxon>Metazoa</taxon>
        <taxon>Spiralia</taxon>
        <taxon>Lophotrochozoa</taxon>
        <taxon>Mollusca</taxon>
        <taxon>Bivalvia</taxon>
        <taxon>Autobranchia</taxon>
        <taxon>Pteriomorphia</taxon>
        <taxon>Pterioida</taxon>
        <taxon>Pterioidea</taxon>
        <taxon>Pteriidae</taxon>
        <taxon>Pinctada</taxon>
    </lineage>
</organism>
<name>A0AA88XT05_PINIB</name>
<dbReference type="AlphaFoldDB" id="A0AA88XT05"/>
<comment type="caution">
    <text evidence="5">The sequence shown here is derived from an EMBL/GenBank/DDBJ whole genome shotgun (WGS) entry which is preliminary data.</text>
</comment>
<evidence type="ECO:0000313" key="5">
    <source>
        <dbReference type="EMBL" id="KAK3091118.1"/>
    </source>
</evidence>
<feature type="compositionally biased region" description="Polar residues" evidence="3">
    <location>
        <begin position="299"/>
        <end position="313"/>
    </location>
</feature>
<dbReference type="Pfam" id="PF12736">
    <property type="entry name" value="CABIT"/>
    <property type="match status" value="1"/>
</dbReference>
<accession>A0AA88XT05</accession>
<feature type="region of interest" description="Disordered" evidence="3">
    <location>
        <begin position="456"/>
        <end position="530"/>
    </location>
</feature>
<evidence type="ECO:0000256" key="2">
    <source>
        <dbReference type="ARBA" id="ARBA00022553"/>
    </source>
</evidence>
<dbReference type="Proteomes" id="UP001186944">
    <property type="component" value="Unassembled WGS sequence"/>
</dbReference>
<dbReference type="InterPro" id="IPR052281">
    <property type="entry name" value="GAREM"/>
</dbReference>
<keyword evidence="6" id="KW-1185">Reference proteome</keyword>
<evidence type="ECO:0000256" key="3">
    <source>
        <dbReference type="SAM" id="MobiDB-lite"/>
    </source>
</evidence>